<gene>
    <name evidence="1" type="ORF">ACFFMS_06785</name>
</gene>
<evidence type="ECO:0000313" key="2">
    <source>
        <dbReference type="Proteomes" id="UP001589609"/>
    </source>
</evidence>
<evidence type="ECO:0000313" key="1">
    <source>
        <dbReference type="EMBL" id="MFB9758227.1"/>
    </source>
</evidence>
<name>A0ABV5WCV1_9BACI</name>
<dbReference type="Proteomes" id="UP001589609">
    <property type="component" value="Unassembled WGS sequence"/>
</dbReference>
<dbReference type="RefSeq" id="WP_379948492.1">
    <property type="nucleotide sequence ID" value="NZ_JBHMAF010000022.1"/>
</dbReference>
<keyword evidence="2" id="KW-1185">Reference proteome</keyword>
<dbReference type="EMBL" id="JBHMAF010000022">
    <property type="protein sequence ID" value="MFB9758227.1"/>
    <property type="molecule type" value="Genomic_DNA"/>
</dbReference>
<reference evidence="1 2" key="1">
    <citation type="submission" date="2024-09" db="EMBL/GenBank/DDBJ databases">
        <authorList>
            <person name="Sun Q."/>
            <person name="Mori K."/>
        </authorList>
    </citation>
    <scope>NUCLEOTIDE SEQUENCE [LARGE SCALE GENOMIC DNA]</scope>
    <source>
        <strain evidence="1 2">JCM 11201</strain>
    </source>
</reference>
<comment type="caution">
    <text evidence="1">The sequence shown here is derived from an EMBL/GenBank/DDBJ whole genome shotgun (WGS) entry which is preliminary data.</text>
</comment>
<sequence>MSKKKVYTTGILNNQGSPLANDTHIEVFNLGDYSHSVTVEVFNWDTAENGIGPGPTPIPVFHGTTFVQGNTVRLQPNRWVLFNAIVVGITHYEVRITFHGDNIIANVFGRAFDGTAIAAQSVLFSELVKVYLCD</sequence>
<accession>A0ABV5WCV1</accession>
<proteinExistence type="predicted"/>
<organism evidence="1 2">
    <name type="scientific">Ectobacillus funiculus</name>
    <dbReference type="NCBI Taxonomy" id="137993"/>
    <lineage>
        <taxon>Bacteria</taxon>
        <taxon>Bacillati</taxon>
        <taxon>Bacillota</taxon>
        <taxon>Bacilli</taxon>
        <taxon>Bacillales</taxon>
        <taxon>Bacillaceae</taxon>
        <taxon>Ectobacillus</taxon>
    </lineage>
</organism>
<protein>
    <submittedName>
        <fullName evidence="1">Uncharacterized protein</fullName>
    </submittedName>
</protein>